<evidence type="ECO:0000313" key="3">
    <source>
        <dbReference type="Proteomes" id="UP000694843"/>
    </source>
</evidence>
<evidence type="ECO:0000256" key="1">
    <source>
        <dbReference type="SAM" id="MobiDB-lite"/>
    </source>
</evidence>
<dbReference type="RefSeq" id="XP_018009586.1">
    <property type="nucleotide sequence ID" value="XM_018154097.2"/>
</dbReference>
<dbReference type="AlphaFoldDB" id="A0A8B7N6W3"/>
<proteinExistence type="predicted"/>
<accession>A0A8B7N6W3</accession>
<sequence length="425" mass="46828">MTKQSLRLLVVTCVVVSWAAATELARVRQKGGVHVTSSTLKWVMGMGRRLPPHSVPVVEEDPSTVWCRVKQHSTYTAGALHKGVCTVPFINAVHTFDQDFEVLVSLNGSSRVLRKPWDKYQAPPPNAVAAEHHCLLALFMAEDGTAHAGYLEPRERRAYIVRGTKVVKEESASILVEDEPLRYDLRDIKLDGLRTEVSPDEVELTSVTLLNPGSTHQRIVEPATVTVRHLVYWGRVKGTLAGRNALVISPDGEQRHLVWGDQNELDRAHQLLLEADLPPGTGSNARVLATIRKTEAPYTGKLTSIYADGGRLARTIQGLHMDQRLIELRAVYSPPFYLHNKTELDVPGLSRILYQSTTTTSTTTTTTSTTTTTETPKTKTASFPEKPQSDSLSLGVVTLFSGTVPATAPMQVYFLLSSALLFFLL</sequence>
<dbReference type="Proteomes" id="UP000694843">
    <property type="component" value="Unplaced"/>
</dbReference>
<feature type="region of interest" description="Disordered" evidence="1">
    <location>
        <begin position="357"/>
        <end position="388"/>
    </location>
</feature>
<dbReference type="OMA" id="GEMSYWA"/>
<dbReference type="OrthoDB" id="6344326at2759"/>
<keyword evidence="2" id="KW-0732">Signal</keyword>
<keyword evidence="3" id="KW-1185">Reference proteome</keyword>
<feature type="compositionally biased region" description="Low complexity" evidence="1">
    <location>
        <begin position="357"/>
        <end position="380"/>
    </location>
</feature>
<feature type="signal peptide" evidence="2">
    <location>
        <begin position="1"/>
        <end position="21"/>
    </location>
</feature>
<feature type="chain" id="PRO_5034463579" evidence="2">
    <location>
        <begin position="22"/>
        <end position="425"/>
    </location>
</feature>
<evidence type="ECO:0000256" key="2">
    <source>
        <dbReference type="SAM" id="SignalP"/>
    </source>
</evidence>
<name>A0A8B7N6W3_HYAAZ</name>
<dbReference type="GeneID" id="108667112"/>
<evidence type="ECO:0000313" key="4">
    <source>
        <dbReference type="RefSeq" id="XP_018009586.1"/>
    </source>
</evidence>
<reference evidence="4" key="1">
    <citation type="submission" date="2025-08" db="UniProtKB">
        <authorList>
            <consortium name="RefSeq"/>
        </authorList>
    </citation>
    <scope>IDENTIFICATION</scope>
    <source>
        <tissue evidence="4">Whole organism</tissue>
    </source>
</reference>
<organism evidence="3 4">
    <name type="scientific">Hyalella azteca</name>
    <name type="common">Amphipod</name>
    <dbReference type="NCBI Taxonomy" id="294128"/>
    <lineage>
        <taxon>Eukaryota</taxon>
        <taxon>Metazoa</taxon>
        <taxon>Ecdysozoa</taxon>
        <taxon>Arthropoda</taxon>
        <taxon>Crustacea</taxon>
        <taxon>Multicrustacea</taxon>
        <taxon>Malacostraca</taxon>
        <taxon>Eumalacostraca</taxon>
        <taxon>Peracarida</taxon>
        <taxon>Amphipoda</taxon>
        <taxon>Senticaudata</taxon>
        <taxon>Talitrida</taxon>
        <taxon>Talitroidea</taxon>
        <taxon>Hyalellidae</taxon>
        <taxon>Hyalella</taxon>
    </lineage>
</organism>
<dbReference type="KEGG" id="hazt:108667112"/>
<protein>
    <submittedName>
        <fullName evidence="4">Protein unzipped</fullName>
    </submittedName>
</protein>
<gene>
    <name evidence="4" type="primary">LOC108667112</name>
</gene>